<sequence>MRLIKARVQNYRSILDSGEFEIEQLKTILVGPNEAGKTVLLKALQQLNKPRDVPGFEVLRDYPRSLYNDITTKSVDPSKVTVVTGYFELEDSDKALLPNEFKNCIYKGDF</sequence>
<gene>
    <name evidence="2" type="ORF">EZS27_031712</name>
</gene>
<dbReference type="Gene3D" id="3.40.50.300">
    <property type="entry name" value="P-loop containing nucleotide triphosphate hydrolases"/>
    <property type="match status" value="1"/>
</dbReference>
<name>A0A5J4Q899_9ZZZZ</name>
<dbReference type="SUPFAM" id="SSF52540">
    <property type="entry name" value="P-loop containing nucleoside triphosphate hydrolases"/>
    <property type="match status" value="1"/>
</dbReference>
<dbReference type="AlphaFoldDB" id="A0A5J4Q899"/>
<organism evidence="2">
    <name type="scientific">termite gut metagenome</name>
    <dbReference type="NCBI Taxonomy" id="433724"/>
    <lineage>
        <taxon>unclassified sequences</taxon>
        <taxon>metagenomes</taxon>
        <taxon>organismal metagenomes</taxon>
    </lineage>
</organism>
<proteinExistence type="predicted"/>
<feature type="domain" description="Endonuclease GajA/Old nuclease/RecF-like AAA" evidence="1">
    <location>
        <begin position="1"/>
        <end position="51"/>
    </location>
</feature>
<comment type="caution">
    <text evidence="2">The sequence shown here is derived from an EMBL/GenBank/DDBJ whole genome shotgun (WGS) entry which is preliminary data.</text>
</comment>
<evidence type="ECO:0000259" key="1">
    <source>
        <dbReference type="Pfam" id="PF13175"/>
    </source>
</evidence>
<accession>A0A5J4Q899</accession>
<reference evidence="2" key="1">
    <citation type="submission" date="2019-03" db="EMBL/GenBank/DDBJ databases">
        <title>Single cell metagenomics reveals metabolic interactions within the superorganism composed of flagellate Streblomastix strix and complex community of Bacteroidetes bacteria on its surface.</title>
        <authorList>
            <person name="Treitli S.C."/>
            <person name="Kolisko M."/>
            <person name="Husnik F."/>
            <person name="Keeling P."/>
            <person name="Hampl V."/>
        </authorList>
    </citation>
    <scope>NUCLEOTIDE SEQUENCE</scope>
    <source>
        <strain evidence="2">STM</strain>
    </source>
</reference>
<evidence type="ECO:0000313" key="2">
    <source>
        <dbReference type="EMBL" id="KAA6318256.1"/>
    </source>
</evidence>
<dbReference type="InterPro" id="IPR041685">
    <property type="entry name" value="AAA_GajA/Old/RecF-like"/>
</dbReference>
<dbReference type="EMBL" id="SNRY01004252">
    <property type="protein sequence ID" value="KAA6318256.1"/>
    <property type="molecule type" value="Genomic_DNA"/>
</dbReference>
<protein>
    <recommendedName>
        <fullName evidence="1">Endonuclease GajA/Old nuclease/RecF-like AAA domain-containing protein</fullName>
    </recommendedName>
</protein>
<dbReference type="Pfam" id="PF13175">
    <property type="entry name" value="AAA_15"/>
    <property type="match status" value="1"/>
</dbReference>
<dbReference type="InterPro" id="IPR027417">
    <property type="entry name" value="P-loop_NTPase"/>
</dbReference>